<protein>
    <recommendedName>
        <fullName evidence="3">Methyltransferase domain-containing protein</fullName>
    </recommendedName>
</protein>
<proteinExistence type="predicted"/>
<evidence type="ECO:0000313" key="1">
    <source>
        <dbReference type="EMBL" id="KAK4322471.1"/>
    </source>
</evidence>
<dbReference type="AlphaFoldDB" id="A0AAE1Q9P1"/>
<dbReference type="EMBL" id="JAWZYT010000517">
    <property type="protein sequence ID" value="KAK4322471.1"/>
    <property type="molecule type" value="Genomic_DNA"/>
</dbReference>
<dbReference type="Proteomes" id="UP001292094">
    <property type="component" value="Unassembled WGS sequence"/>
</dbReference>
<gene>
    <name evidence="1" type="ORF">Pmani_006811</name>
</gene>
<dbReference type="PANTHER" id="PTHR32026:SF10">
    <property type="entry name" value="METHYLTRANSFERASE-LIKE PROTEIN 24-RELATED"/>
    <property type="match status" value="1"/>
</dbReference>
<accession>A0AAE1Q9P1</accession>
<comment type="caution">
    <text evidence="1">The sequence shown here is derived from an EMBL/GenBank/DDBJ whole genome shotgun (WGS) entry which is preliminary data.</text>
</comment>
<sequence length="194" mass="22476">MDIPLSLPTGSRDPSHCLTLSYGIQFDTTFDEAASDLPCEVHMFDVMPFYPDIAEEEPHVHFHQIDIDGGEWDVLKNLAQDPILDAVGQVAMEVHVVNLVMSGTSWSTQSQVSRENWLRALQEKYQILRLFESRGFRRVVYWDNVQDKFALYEKDGTRHETAGELLYVNTNWYRDSFRTLLRTRGYNISTLNAR</sequence>
<keyword evidence="2" id="KW-1185">Reference proteome</keyword>
<dbReference type="InterPro" id="IPR026913">
    <property type="entry name" value="METTL24"/>
</dbReference>
<evidence type="ECO:0000313" key="2">
    <source>
        <dbReference type="Proteomes" id="UP001292094"/>
    </source>
</evidence>
<name>A0AAE1Q9P1_9EUCA</name>
<organism evidence="1 2">
    <name type="scientific">Petrolisthes manimaculis</name>
    <dbReference type="NCBI Taxonomy" id="1843537"/>
    <lineage>
        <taxon>Eukaryota</taxon>
        <taxon>Metazoa</taxon>
        <taxon>Ecdysozoa</taxon>
        <taxon>Arthropoda</taxon>
        <taxon>Crustacea</taxon>
        <taxon>Multicrustacea</taxon>
        <taxon>Malacostraca</taxon>
        <taxon>Eumalacostraca</taxon>
        <taxon>Eucarida</taxon>
        <taxon>Decapoda</taxon>
        <taxon>Pleocyemata</taxon>
        <taxon>Anomura</taxon>
        <taxon>Galatheoidea</taxon>
        <taxon>Porcellanidae</taxon>
        <taxon>Petrolisthes</taxon>
    </lineage>
</organism>
<dbReference type="PANTHER" id="PTHR32026">
    <property type="entry name" value="METHYLTRANSFERASE-LIKE PROTEIN 24"/>
    <property type="match status" value="1"/>
</dbReference>
<reference evidence="1" key="1">
    <citation type="submission" date="2023-11" db="EMBL/GenBank/DDBJ databases">
        <title>Genome assemblies of two species of porcelain crab, Petrolisthes cinctipes and Petrolisthes manimaculis (Anomura: Porcellanidae).</title>
        <authorList>
            <person name="Angst P."/>
        </authorList>
    </citation>
    <scope>NUCLEOTIDE SEQUENCE</scope>
    <source>
        <strain evidence="1">PB745_02</strain>
        <tissue evidence="1">Gill</tissue>
    </source>
</reference>
<evidence type="ECO:0008006" key="3">
    <source>
        <dbReference type="Google" id="ProtNLM"/>
    </source>
</evidence>